<feature type="region of interest" description="Disordered" evidence="1">
    <location>
        <begin position="1"/>
        <end position="32"/>
    </location>
</feature>
<evidence type="ECO:0000313" key="2">
    <source>
        <dbReference type="EMBL" id="GAA2729832.1"/>
    </source>
</evidence>
<sequence length="81" mass="9103">MPVDLLPQQLKPVVSDRQRLPGGPPEENSRVRQHQVLKPVTGCSDDGDGRRRRMRIADVTRVGVGQDDALDAVFQRFGQRQ</sequence>
<accession>A0ABP6GR96</accession>
<dbReference type="Proteomes" id="UP001501842">
    <property type="component" value="Unassembled WGS sequence"/>
</dbReference>
<evidence type="ECO:0000256" key="1">
    <source>
        <dbReference type="SAM" id="MobiDB-lite"/>
    </source>
</evidence>
<proteinExistence type="predicted"/>
<gene>
    <name evidence="2" type="ORF">GCM10010439_41410</name>
</gene>
<dbReference type="EMBL" id="BAAATZ010000016">
    <property type="protein sequence ID" value="GAA2729832.1"/>
    <property type="molecule type" value="Genomic_DNA"/>
</dbReference>
<reference evidence="3" key="1">
    <citation type="journal article" date="2019" name="Int. J. Syst. Evol. Microbiol.">
        <title>The Global Catalogue of Microorganisms (GCM) 10K type strain sequencing project: providing services to taxonomists for standard genome sequencing and annotation.</title>
        <authorList>
            <consortium name="The Broad Institute Genomics Platform"/>
            <consortium name="The Broad Institute Genome Sequencing Center for Infectious Disease"/>
            <person name="Wu L."/>
            <person name="Ma J."/>
        </authorList>
    </citation>
    <scope>NUCLEOTIDE SEQUENCE [LARGE SCALE GENOMIC DNA]</scope>
    <source>
        <strain evidence="3">JCM 8201</strain>
    </source>
</reference>
<protein>
    <submittedName>
        <fullName evidence="2">Uncharacterized protein</fullName>
    </submittedName>
</protein>
<comment type="caution">
    <text evidence="2">The sequence shown here is derived from an EMBL/GenBank/DDBJ whole genome shotgun (WGS) entry which is preliminary data.</text>
</comment>
<evidence type="ECO:0000313" key="3">
    <source>
        <dbReference type="Proteomes" id="UP001501842"/>
    </source>
</evidence>
<keyword evidence="3" id="KW-1185">Reference proteome</keyword>
<organism evidence="2 3">
    <name type="scientific">Actinocorallia aurantiaca</name>
    <dbReference type="NCBI Taxonomy" id="46204"/>
    <lineage>
        <taxon>Bacteria</taxon>
        <taxon>Bacillati</taxon>
        <taxon>Actinomycetota</taxon>
        <taxon>Actinomycetes</taxon>
        <taxon>Streptosporangiales</taxon>
        <taxon>Thermomonosporaceae</taxon>
        <taxon>Actinocorallia</taxon>
    </lineage>
</organism>
<name>A0ABP6GR96_9ACTN</name>